<proteinExistence type="predicted"/>
<dbReference type="CDD" id="cd06561">
    <property type="entry name" value="AlkD_like"/>
    <property type="match status" value="1"/>
</dbReference>
<dbReference type="Pfam" id="PF08713">
    <property type="entry name" value="DNA_alkylation"/>
    <property type="match status" value="1"/>
</dbReference>
<dbReference type="PANTHER" id="PTHR41291">
    <property type="entry name" value="DNA ALKYLATION REPAIR PROTEIN"/>
    <property type="match status" value="1"/>
</dbReference>
<evidence type="ECO:0000313" key="2">
    <source>
        <dbReference type="Proteomes" id="UP001300261"/>
    </source>
</evidence>
<accession>A0ABT3R1A1</accession>
<protein>
    <submittedName>
        <fullName evidence="1">DNA alkylation repair protein</fullName>
    </submittedName>
</protein>
<dbReference type="Gene3D" id="1.25.10.90">
    <property type="match status" value="1"/>
</dbReference>
<dbReference type="PANTHER" id="PTHR41291:SF1">
    <property type="entry name" value="DNA ALKYLATION REPAIR PROTEIN"/>
    <property type="match status" value="1"/>
</dbReference>
<dbReference type="InterPro" id="IPR016024">
    <property type="entry name" value="ARM-type_fold"/>
</dbReference>
<reference evidence="1 2" key="1">
    <citation type="journal article" date="2016" name="Int. J. Syst. Evol. Microbiol.">
        <title>Labrenzia salina sp. nov., isolated from the rhizosphere of the halophyte Arthrocnemum macrostachyum.</title>
        <authorList>
            <person name="Camacho M."/>
            <person name="Redondo-Gomez S."/>
            <person name="Rodriguez-Llorente I."/>
            <person name="Rohde M."/>
            <person name="Sproer C."/>
            <person name="Schumann P."/>
            <person name="Klenk H.P."/>
            <person name="Montero-Calasanz M.D.C."/>
        </authorList>
    </citation>
    <scope>NUCLEOTIDE SEQUENCE [LARGE SCALE GENOMIC DNA]</scope>
    <source>
        <strain evidence="1 2">DSM 29163</strain>
    </source>
</reference>
<name>A0ABT3R1A1_9HYPH</name>
<dbReference type="RefSeq" id="WP_265962689.1">
    <property type="nucleotide sequence ID" value="NZ_JAPEVI010000003.1"/>
</dbReference>
<sequence length="237" mass="26636">MSAQEPSQEWSAAAVLAELQVSGSQENRAGMARFGIDASSAFGVPMSVLRPLARRIGMSPQLADELWETGRHEARLLAILLTPPESLAPDRAMAWMEDIRSWDLCDQFANVLARRPGSDQLVPVLVADEREFVRRAGFALMAWRAVHAKTVPDTEFLNYLNLIRAQSTDERNFVWKAVHWALRQIGKRSAALHDPALDLSRQLCESQNKTSRRIGREAQKELSSEKVLTRLKKLPEP</sequence>
<evidence type="ECO:0000313" key="1">
    <source>
        <dbReference type="EMBL" id="MCX2723024.1"/>
    </source>
</evidence>
<dbReference type="InterPro" id="IPR014825">
    <property type="entry name" value="DNA_alkylation"/>
</dbReference>
<keyword evidence="2" id="KW-1185">Reference proteome</keyword>
<dbReference type="EMBL" id="JAPEVI010000003">
    <property type="protein sequence ID" value="MCX2723024.1"/>
    <property type="molecule type" value="Genomic_DNA"/>
</dbReference>
<organism evidence="1 2">
    <name type="scientific">Roseibium salinum</name>
    <dbReference type="NCBI Taxonomy" id="1604349"/>
    <lineage>
        <taxon>Bacteria</taxon>
        <taxon>Pseudomonadati</taxon>
        <taxon>Pseudomonadota</taxon>
        <taxon>Alphaproteobacteria</taxon>
        <taxon>Hyphomicrobiales</taxon>
        <taxon>Stappiaceae</taxon>
        <taxon>Roseibium</taxon>
    </lineage>
</organism>
<dbReference type="Proteomes" id="UP001300261">
    <property type="component" value="Unassembled WGS sequence"/>
</dbReference>
<dbReference type="SUPFAM" id="SSF48371">
    <property type="entry name" value="ARM repeat"/>
    <property type="match status" value="1"/>
</dbReference>
<comment type="caution">
    <text evidence="1">The sequence shown here is derived from an EMBL/GenBank/DDBJ whole genome shotgun (WGS) entry which is preliminary data.</text>
</comment>
<gene>
    <name evidence="1" type="ORF">ON753_11670</name>
</gene>